<name>A0AB38Z3Q1_9CAUD</name>
<protein>
    <submittedName>
        <fullName evidence="2">Uncharacterized protein</fullName>
    </submittedName>
</protein>
<keyword evidence="1" id="KW-0472">Membrane</keyword>
<reference evidence="2" key="1">
    <citation type="submission" date="2023-08" db="EMBL/GenBank/DDBJ databases">
        <authorList>
            <person name="Rotman E.R."/>
            <person name="Mimee M."/>
        </authorList>
    </citation>
    <scope>NUCLEOTIDE SEQUENCE</scope>
</reference>
<keyword evidence="1" id="KW-1133">Transmembrane helix</keyword>
<dbReference type="EMBL" id="OR472445">
    <property type="protein sequence ID" value="WNV45734.1"/>
    <property type="molecule type" value="Genomic_DNA"/>
</dbReference>
<keyword evidence="1" id="KW-0812">Transmembrane</keyword>
<feature type="transmembrane region" description="Helical" evidence="1">
    <location>
        <begin position="6"/>
        <end position="28"/>
    </location>
</feature>
<evidence type="ECO:0000313" key="2">
    <source>
        <dbReference type="EMBL" id="WNV45734.1"/>
    </source>
</evidence>
<organism evidence="2">
    <name type="scientific">Klebsiella phage vB_KpnM_Iguana_ER37</name>
    <dbReference type="NCBI Taxonomy" id="3076781"/>
    <lineage>
        <taxon>Viruses</taxon>
        <taxon>Duplodnaviria</taxon>
        <taxon>Heunggongvirae</taxon>
        <taxon>Uroviricota</taxon>
        <taxon>Caudoviricetes</taxon>
    </lineage>
</organism>
<accession>A0AB38Z3Q1</accession>
<evidence type="ECO:0000256" key="1">
    <source>
        <dbReference type="SAM" id="Phobius"/>
    </source>
</evidence>
<gene>
    <name evidence="2" type="ORF">FVZTVLPZ_CDS0237</name>
</gene>
<proteinExistence type="predicted"/>
<sequence>MERVTIVSLVITFAFSISFTFICGRPYIVH</sequence>